<name>A0ABU5NJL0_9BACI</name>
<dbReference type="RefSeq" id="WP_322611173.1">
    <property type="nucleotide sequence ID" value="NZ_JAXLNX010000006.1"/>
</dbReference>
<evidence type="ECO:0000313" key="2">
    <source>
        <dbReference type="EMBL" id="MEA0976151.1"/>
    </source>
</evidence>
<feature type="compositionally biased region" description="Basic residues" evidence="1">
    <location>
        <begin position="1"/>
        <end position="10"/>
    </location>
</feature>
<dbReference type="EMBL" id="JAXUIA010000003">
    <property type="protein sequence ID" value="MEA0976151.1"/>
    <property type="molecule type" value="Genomic_DNA"/>
</dbReference>
<feature type="region of interest" description="Disordered" evidence="1">
    <location>
        <begin position="1"/>
        <end position="42"/>
    </location>
</feature>
<dbReference type="Proteomes" id="UP001289615">
    <property type="component" value="Unassembled WGS sequence"/>
</dbReference>
<evidence type="ECO:0000256" key="1">
    <source>
        <dbReference type="SAM" id="MobiDB-lite"/>
    </source>
</evidence>
<evidence type="ECO:0008006" key="4">
    <source>
        <dbReference type="Google" id="ProtNLM"/>
    </source>
</evidence>
<accession>A0ABU5NJL0</accession>
<protein>
    <recommendedName>
        <fullName evidence="4">3-methyladenine DNA glycosylase</fullName>
    </recommendedName>
</protein>
<comment type="caution">
    <text evidence="2">The sequence shown here is derived from an EMBL/GenBank/DDBJ whole genome shotgun (WGS) entry which is preliminary data.</text>
</comment>
<organism evidence="2 3">
    <name type="scientific">Lysinibacillus irui</name>
    <dbReference type="NCBI Taxonomy" id="2998077"/>
    <lineage>
        <taxon>Bacteria</taxon>
        <taxon>Bacillati</taxon>
        <taxon>Bacillota</taxon>
        <taxon>Bacilli</taxon>
        <taxon>Bacillales</taxon>
        <taxon>Bacillaceae</taxon>
        <taxon>Lysinibacillus</taxon>
    </lineage>
</organism>
<evidence type="ECO:0000313" key="3">
    <source>
        <dbReference type="Proteomes" id="UP001289615"/>
    </source>
</evidence>
<sequence>MLLRRHKKKQIPAAVETKEVKQEQPKQETKKSTKKQNKELTN</sequence>
<keyword evidence="3" id="KW-1185">Reference proteome</keyword>
<gene>
    <name evidence="2" type="ORF">U6C28_07535</name>
</gene>
<proteinExistence type="predicted"/>
<reference evidence="2 3" key="1">
    <citation type="submission" date="2023-12" db="EMBL/GenBank/DDBJ databases">
        <title>Genome comparison identifies genes involved in endophytic behavior of Lysinibacillus irui and provides insights into its role as a plant-growth promoting bacterium.</title>
        <authorList>
            <person name="Hilario S."/>
            <person name="Matos I."/>
            <person name="Goncalves M.F.M."/>
            <person name="Pardo C.A."/>
            <person name="Santos M.J."/>
        </authorList>
    </citation>
    <scope>NUCLEOTIDE SEQUENCE [LARGE SCALE GENOMIC DNA]</scope>
    <source>
        <strain evidence="2 3">B3</strain>
    </source>
</reference>
<feature type="compositionally biased region" description="Basic and acidic residues" evidence="1">
    <location>
        <begin position="16"/>
        <end position="42"/>
    </location>
</feature>